<evidence type="ECO:0000256" key="1">
    <source>
        <dbReference type="SAM" id="MobiDB-lite"/>
    </source>
</evidence>
<feature type="compositionally biased region" description="Low complexity" evidence="1">
    <location>
        <begin position="787"/>
        <end position="805"/>
    </location>
</feature>
<comment type="caution">
    <text evidence="2">The sequence shown here is derived from an EMBL/GenBank/DDBJ whole genome shotgun (WGS) entry which is preliminary data.</text>
</comment>
<feature type="region of interest" description="Disordered" evidence="1">
    <location>
        <begin position="761"/>
        <end position="806"/>
    </location>
</feature>
<feature type="region of interest" description="Disordered" evidence="1">
    <location>
        <begin position="1138"/>
        <end position="1178"/>
    </location>
</feature>
<evidence type="ECO:0008006" key="4">
    <source>
        <dbReference type="Google" id="ProtNLM"/>
    </source>
</evidence>
<dbReference type="EMBL" id="MTEJ01000111">
    <property type="protein sequence ID" value="OQX10512.1"/>
    <property type="molecule type" value="Genomic_DNA"/>
</dbReference>
<evidence type="ECO:0000313" key="3">
    <source>
        <dbReference type="Proteomes" id="UP000192491"/>
    </source>
</evidence>
<feature type="region of interest" description="Disordered" evidence="1">
    <location>
        <begin position="1053"/>
        <end position="1072"/>
    </location>
</feature>
<accession>A0A1Y1QP63</accession>
<protein>
    <recommendedName>
        <fullName evidence="4">Large polyvalent protein associated domain-containing protein</fullName>
    </recommendedName>
</protein>
<dbReference type="Gene3D" id="1.10.530.10">
    <property type="match status" value="1"/>
</dbReference>
<name>A0A1Y1QP63_9GAMM</name>
<organism evidence="2 3">
    <name type="scientific">Thiothrix lacustris</name>
    <dbReference type="NCBI Taxonomy" id="525917"/>
    <lineage>
        <taxon>Bacteria</taxon>
        <taxon>Pseudomonadati</taxon>
        <taxon>Pseudomonadota</taxon>
        <taxon>Gammaproteobacteria</taxon>
        <taxon>Thiotrichales</taxon>
        <taxon>Thiotrichaceae</taxon>
        <taxon>Thiothrix</taxon>
    </lineage>
</organism>
<reference evidence="2 3" key="1">
    <citation type="submission" date="2017-01" db="EMBL/GenBank/DDBJ databases">
        <title>Novel large sulfur bacteria in the metagenomes of groundwater-fed chemosynthetic microbial mats in the Lake Huron basin.</title>
        <authorList>
            <person name="Sharrar A.M."/>
            <person name="Flood B.E."/>
            <person name="Bailey J.V."/>
            <person name="Jones D.S."/>
            <person name="Biddanda B."/>
            <person name="Ruberg S.A."/>
            <person name="Marcus D.N."/>
            <person name="Dick G.J."/>
        </authorList>
    </citation>
    <scope>NUCLEOTIDE SEQUENCE [LARGE SCALE GENOMIC DNA]</scope>
    <source>
        <strain evidence="2">A8</strain>
    </source>
</reference>
<feature type="compositionally biased region" description="Polar residues" evidence="1">
    <location>
        <begin position="1084"/>
        <end position="1113"/>
    </location>
</feature>
<evidence type="ECO:0000313" key="2">
    <source>
        <dbReference type="EMBL" id="OQX10512.1"/>
    </source>
</evidence>
<feature type="region of interest" description="Disordered" evidence="1">
    <location>
        <begin position="1084"/>
        <end position="1117"/>
    </location>
</feature>
<feature type="compositionally biased region" description="Low complexity" evidence="1">
    <location>
        <begin position="1063"/>
        <end position="1072"/>
    </location>
</feature>
<sequence>MSTLQDKYGIYDIDVDGAFPTPQKYVAARAVTPDTDFEALGKSYSAAYQQYAKASGLPEWQQTAYAEDIAAEFFSGIANKEAFDANYALKTGAAPAKPQQPAELPYAGQGHSFVQGAGGAVGGSISGIGDLSNALATKTTDPSSAWDYFAPDFMANTVVLPEGDAGFQLPKIYTPEQISSLRLLDPDKYGKSGETMFHAVGDPIKAATAIPEGTQPNLVGSSIGSASGTLLTAAGAGLAGLGRAAATGMAVTQSAAQLANEGATDYRRTMAAQGKVVDEKALADTTLLNASLASLDALHVGGVARQAAGGIEKTLTHIGKSATWEAGTEAAQTAGQNIIASNIVGYDPTRSTLQNTDEAAAGGGIAGTFMAAILPGRGGATTDANPNAPPTPASTATQDTEQPQPPSTDPFDTARKATQQAKADAASSDADQAARDVATLNALMARTPAIRTGAATQDKLESEIVALQEQQATDQQLGLGETQQAKDAAKAIVAKQKELAKLGNQRAALQQMEGLQTEIAGRTKGSGLSALISSGEGGYGSFNRGVAGDANGVQIDFSQMTVAELQRRQRLPVGDPNRILAFGKYQIIPTTMFGDKVDGKGGAFAALGIDPNERVTPELQERIYQQYLTRAKQPKMRDFIEGKHSDLHAAQDALAGEWASIADPDTGRSHYGDRGGNKASVTAGQSAQALLAARKMYADSLSKGMSPEQAWAFAVGGVGQSQLALPRTALAHPDDVYLVNGRGDARVRSQADVLGMNPVAVPSSSQSALGTPTLSTLPPAAPPAVDNPPELAQQTPETAEAAPEPAKLPDAFAGAKPLTPYEDVPIPVDAYIGQQVAYGSVTGKLTKTDTGVFVGDTLVESGLSGRSAQELGIKKISAATPDIAAARNQAAAEKAASTPITDWSQNLISLRGKQYTYVTATSDENGVTQSITARDAAGKEVTFRNPEVVAGIESHKIAYELEQAHDARKQWESIHAIESDPAIRAGVTESGSYAAGDSAQTQSRSDPFVPAPKLYAIGGKLRARQPTQQQTNAALRALKDGRQLSKRQQQIVDAVTQPERKPPTAAQLAPPTLDAHITDTAIQQDVPNESSDLQKTTTNIPDSQQEVVQQPESAQGELATNAAGNAQAGNVDGKTNAVDAAAQPQPAETNTAELRDAGSAQSSLKEAEDGQLTKEPITPTSSAIDMAVWEAEPPLSHLSESAVYEVFGGGKPKTAAAIQTSLRDFFRDSYDGKGSETAFIAKHMGELRRSGVLKTLTDAYIADATVGHRLNLSSTSETAIPQAKAEGAVQRILGDTPFEPMPADAPTIEGKRVLGMVRGGKIYIDTANMQSIAEAEAVAIEELSHLGIQNLFGKQYNERTKALFDAIGGRAGIEKFLQRTVVKLDSTYRTMDDLTLMDEVIAHLAAHQPSLPVRVKRALQRVIGFVRNQIRKLNTRALHNVTDSDLMYIAARARKAGKAGKAARDKPPVVDTTPIRLHIRDEQQSSEEALDAELAARWRNRQHGADLNKIRSGMTRNGINTTFNNALQNIGFRFADAKKWFNNNLRTDHGMAQALAVVHGVDIGWVSRAKPKELRDLLFGNAEARQVKQDARELTDIKRKLTWDKSATHLFTEDNLAKMAWWIKSEYGKQPKELSKDEMEAINERIRTATPADPIAYKYRSDIDTASTAIISRLHMEMAVRINELNEAGREAFDDRYDDIYDPEVNIDELPPALHRIAALKRQTDMIKANMGSYMRRSYQAFSDPKWAAHVKTTPTYTAAIEATMRNNEGMSKSQATTSINKLLDAVTGGVYDGAMSFAATGAKDHSILRKRSLNDQPEIRELLGEIKDPMFNYANTITSMSEFVASHIYQTNLRSAGLNLGLFKLEADGDFVTEFPSNKAWSALAGVYMTRDTMDVLDSMDPLGAPEYRRLIALTSTVKKWKTIYSPTTAMRNLWSGDLLLLQAGHTPFGKMGEVFDVLKNGTTHLGFSVIDPLNGGIRLSTPQARTVLAELAELGIIHNGAKSEALVAVMEDAHNMRDKLKGESWVARHIEARAVAFYRFGDDFYKMIHFFKEMDDLIKAGMPPAMAKAEAAKRTVDTMPSYDRIPRGIQMLRRFPLAGTFVSFPWEVMRTTKNAVDYALRDKASAAEAKARGDTKAASQYSKMAAKKMLGLALAQGGVVGTLTMAMNAILAGVDDDDDKMVDAMSAGWAKNTTRLYTANEDGKVTFTNLSAVVPSDYLWKAARAGWNKGNTDGIWAGVFGASKELLTPFVSEDLTYSTYREIVDNRRSDDGIPIYGKGKKFEDIFNDPEVTARAFSHAFFKLAPGAVNNLRDIAVANSTNQGEDAAWYNWIAESRGGKVAASGKTFDNVDAALALLGFRTTTLDIDILTEKASTQAKAGLTYAKSDLRFKMDQATAMSEESVKDAADRYLNERKKALRPALLAIQYHRGEGKSVSEIADLLHADSGVTLTEDEIKALMQGRMPDAALKQDDFANMTKRAFRAIDNSDDPQKFRTKQAVTARLQRMQQYLKQQR</sequence>
<proteinExistence type="predicted"/>
<feature type="region of interest" description="Disordered" evidence="1">
    <location>
        <begin position="376"/>
        <end position="414"/>
    </location>
</feature>
<feature type="compositionally biased region" description="Low complexity" evidence="1">
    <location>
        <begin position="767"/>
        <end position="778"/>
    </location>
</feature>
<dbReference type="Proteomes" id="UP000192491">
    <property type="component" value="Unassembled WGS sequence"/>
</dbReference>
<gene>
    <name evidence="2" type="ORF">BWK73_20210</name>
</gene>